<organism evidence="2 3">
    <name type="scientific">Anaerotruncus colihominis DSM 17241</name>
    <dbReference type="NCBI Taxonomy" id="445972"/>
    <lineage>
        <taxon>Bacteria</taxon>
        <taxon>Bacillati</taxon>
        <taxon>Bacillota</taxon>
        <taxon>Clostridia</taxon>
        <taxon>Eubacteriales</taxon>
        <taxon>Oscillospiraceae</taxon>
        <taxon>Anaerotruncus</taxon>
    </lineage>
</organism>
<sequence length="173" mass="17113">MQTVDDLNSTLSAILGDPAKMEQLRQVAQSLGIGPGTGAPGAGASDAGAANAAPAGGQSNGQGGGIDPNAIASILQNFQNAGNGGAGGAASGTGATPDLGAISKLTGILNSFNQSDKNVELLRALKPHFSPARASKIDDAVRIMQLIHAWPSVRDSGLLGSLGNLFSGGNRSK</sequence>
<dbReference type="Proteomes" id="UP000003803">
    <property type="component" value="Unassembled WGS sequence"/>
</dbReference>
<evidence type="ECO:0000313" key="2">
    <source>
        <dbReference type="EMBL" id="EDS11974.1"/>
    </source>
</evidence>
<evidence type="ECO:0000313" key="3">
    <source>
        <dbReference type="Proteomes" id="UP000003803"/>
    </source>
</evidence>
<dbReference type="eggNOG" id="ENOG5033AUH">
    <property type="taxonomic scope" value="Bacteria"/>
</dbReference>
<dbReference type="AlphaFoldDB" id="B0P9A5"/>
<comment type="caution">
    <text evidence="2">The sequence shown here is derived from an EMBL/GenBank/DDBJ whole genome shotgun (WGS) entry which is preliminary data.</text>
</comment>
<feature type="region of interest" description="Disordered" evidence="1">
    <location>
        <begin position="31"/>
        <end position="64"/>
    </location>
</feature>
<evidence type="ECO:0000256" key="1">
    <source>
        <dbReference type="SAM" id="MobiDB-lite"/>
    </source>
</evidence>
<accession>B0P9A5</accession>
<dbReference type="EMBL" id="ABGD02000009">
    <property type="protein sequence ID" value="EDS11974.1"/>
    <property type="molecule type" value="Genomic_DNA"/>
</dbReference>
<proteinExistence type="predicted"/>
<protein>
    <submittedName>
        <fullName evidence="2">Uncharacterized protein</fullName>
    </submittedName>
</protein>
<dbReference type="HOGENOM" id="CLU_138353_0_0_9"/>
<feature type="compositionally biased region" description="Low complexity" evidence="1">
    <location>
        <begin position="42"/>
        <end position="57"/>
    </location>
</feature>
<reference evidence="2" key="2">
    <citation type="submission" date="2013-09" db="EMBL/GenBank/DDBJ databases">
        <title>Draft genome sequence of Anaerotruncus colihominis(DSM 17241).</title>
        <authorList>
            <person name="Sudarsanam P."/>
            <person name="Ley R."/>
            <person name="Guruge J."/>
            <person name="Turnbaugh P.J."/>
            <person name="Mahowald M."/>
            <person name="Liep D."/>
            <person name="Gordon J."/>
        </authorList>
    </citation>
    <scope>NUCLEOTIDE SEQUENCE</scope>
    <source>
        <strain evidence="2">DSM 17241</strain>
    </source>
</reference>
<name>B0P9A5_9FIRM</name>
<reference evidence="2" key="1">
    <citation type="submission" date="2007-11" db="EMBL/GenBank/DDBJ databases">
        <authorList>
            <person name="Fulton L."/>
            <person name="Clifton S."/>
            <person name="Fulton B."/>
            <person name="Xu J."/>
            <person name="Minx P."/>
            <person name="Pepin K.H."/>
            <person name="Johnson M."/>
            <person name="Thiruvilangam P."/>
            <person name="Bhonagiri V."/>
            <person name="Nash W.E."/>
            <person name="Mardis E.R."/>
            <person name="Wilson R.K."/>
        </authorList>
    </citation>
    <scope>NUCLEOTIDE SEQUENCE [LARGE SCALE GENOMIC DNA]</scope>
    <source>
        <strain evidence="2">DSM 17241</strain>
    </source>
</reference>
<gene>
    <name evidence="2" type="ORF">ANACOL_01352</name>
</gene>
<keyword evidence="3" id="KW-1185">Reference proteome</keyword>
<dbReference type="STRING" id="169435.ERS852551_02108"/>